<comment type="caution">
    <text evidence="2">The sequence shown here is derived from an EMBL/GenBank/DDBJ whole genome shotgun (WGS) entry which is preliminary data.</text>
</comment>
<keyword evidence="3" id="KW-1185">Reference proteome</keyword>
<gene>
    <name evidence="1" type="ORF">L3X38_042695</name>
    <name evidence="2" type="ORF">L3X38_042713</name>
</gene>
<dbReference type="EMBL" id="JAJFAZ020000008">
    <property type="protein sequence ID" value="KAI5313537.1"/>
    <property type="molecule type" value="Genomic_DNA"/>
</dbReference>
<accession>A0AAD4YKK2</accession>
<dbReference type="AlphaFoldDB" id="A0AAD4YKK2"/>
<organism evidence="2 3">
    <name type="scientific">Prunus dulcis</name>
    <name type="common">Almond</name>
    <name type="synonym">Amygdalus dulcis</name>
    <dbReference type="NCBI Taxonomy" id="3755"/>
    <lineage>
        <taxon>Eukaryota</taxon>
        <taxon>Viridiplantae</taxon>
        <taxon>Streptophyta</taxon>
        <taxon>Embryophyta</taxon>
        <taxon>Tracheophyta</taxon>
        <taxon>Spermatophyta</taxon>
        <taxon>Magnoliopsida</taxon>
        <taxon>eudicotyledons</taxon>
        <taxon>Gunneridae</taxon>
        <taxon>Pentapetalae</taxon>
        <taxon>rosids</taxon>
        <taxon>fabids</taxon>
        <taxon>Rosales</taxon>
        <taxon>Rosaceae</taxon>
        <taxon>Amygdaloideae</taxon>
        <taxon>Amygdaleae</taxon>
        <taxon>Prunus</taxon>
    </lineage>
</organism>
<evidence type="ECO:0000313" key="1">
    <source>
        <dbReference type="EMBL" id="KAI5313519.1"/>
    </source>
</evidence>
<evidence type="ECO:0000313" key="2">
    <source>
        <dbReference type="EMBL" id="KAI5313537.1"/>
    </source>
</evidence>
<sequence length="92" mass="10167">MHEPLGSIACVLARSILTGPDPNFTLEFVSNPVRIQHLSVNPDMFTLEVHHGGYFVDGLCIGGIVQWVDGQDADEVSMLKLFELVQHIGYDD</sequence>
<reference evidence="2 3" key="1">
    <citation type="journal article" date="2022" name="G3 (Bethesda)">
        <title>Whole-genome sequence and methylome profiling of the almond [Prunus dulcis (Mill.) D.A. Webb] cultivar 'Nonpareil'.</title>
        <authorList>
            <person name="D'Amico-Willman K.M."/>
            <person name="Ouma W.Z."/>
            <person name="Meulia T."/>
            <person name="Sideli G.M."/>
            <person name="Gradziel T.M."/>
            <person name="Fresnedo-Ramirez J."/>
        </authorList>
    </citation>
    <scope>NUCLEOTIDE SEQUENCE [LARGE SCALE GENOMIC DNA]</scope>
    <source>
        <strain evidence="2">Clone GOH B32 T37-40</strain>
    </source>
</reference>
<proteinExistence type="predicted"/>
<name>A0AAD4YKK2_PRUDU</name>
<dbReference type="Proteomes" id="UP001054821">
    <property type="component" value="Chromosome 8"/>
</dbReference>
<dbReference type="EMBL" id="JAJFAZ020000008">
    <property type="protein sequence ID" value="KAI5313519.1"/>
    <property type="molecule type" value="Genomic_DNA"/>
</dbReference>
<evidence type="ECO:0000313" key="3">
    <source>
        <dbReference type="Proteomes" id="UP001054821"/>
    </source>
</evidence>
<protein>
    <submittedName>
        <fullName evidence="2">Uncharacterized protein</fullName>
    </submittedName>
</protein>